<keyword evidence="6 8" id="KW-1133">Transmembrane helix</keyword>
<dbReference type="OrthoDB" id="8827178at2"/>
<feature type="transmembrane region" description="Helical" evidence="8">
    <location>
        <begin position="205"/>
        <end position="225"/>
    </location>
</feature>
<keyword evidence="10" id="KW-1185">Reference proteome</keyword>
<organism evidence="9 10">
    <name type="scientific">Moellerella wisconsensis ATCC 35017</name>
    <dbReference type="NCBI Taxonomy" id="1354267"/>
    <lineage>
        <taxon>Bacteria</taxon>
        <taxon>Pseudomonadati</taxon>
        <taxon>Pseudomonadota</taxon>
        <taxon>Gammaproteobacteria</taxon>
        <taxon>Enterobacterales</taxon>
        <taxon>Morganellaceae</taxon>
        <taxon>Moellerella</taxon>
    </lineage>
</organism>
<dbReference type="GO" id="GO:0005886">
    <property type="term" value="C:plasma membrane"/>
    <property type="evidence" value="ECO:0007669"/>
    <property type="project" value="UniProtKB-SubCell"/>
</dbReference>
<name>A0A0N1KJF6_9GAMM</name>
<evidence type="ECO:0000256" key="3">
    <source>
        <dbReference type="ARBA" id="ARBA00022475"/>
    </source>
</evidence>
<keyword evidence="5 8" id="KW-0812">Transmembrane</keyword>
<sequence>MINYLIILAIIIISLCIMASLLFFKRRRHHGICSIPSQATPSFRKIADSEYQAINQYLQDYQPINKPDKSKITLSYQEPISVVRKHAIITTVCNSVTRFNLHNDKHHTWRYFIDTVEVHLPYQLEPYLQQQNVMEVVDTNHLPLIISVNNYSIKDLMRELPVSLSTTMALPEPAAIQEGGQQTIKVMKIRKETPEEYRLHQSSGWIGAGLLCASFLFCFFALTAIPILSHWMMLGAELLFIASILCLFNLRLTPKKYQDVQCIIGKPKRWELFGEFNEKQAPNISLGSVDLIYPPHWAPYIHYELDQAINIDMYSNGQVLRQGQYLSLNEEERYFPYRKYGKNMLIMIGSLLVLILMLVYSPINLPLKLGFTWLSGTDTIEVSHFTELETLPLKVGDSLSAKGVGMCYMPPNLATAEEAQFSPFDCSGIYWNNLNSLPIPESPVVDTAASLLAEIQRQLHPNNDDARNINPQLQEEILKSGMNILDDFSEIILKTNQLCPQDNDCQKLKNALTNLTSKGDWLLLVSEAKQGKLKNANVILRTGSADTLEKLIEATTYKYIRQEVEKASVRLNSPPPGGVLLISDEGKPLVDFISSNNMNEMTPLHRWHELQRLSDILMHTPFEIQGIITHLSLDANGTRRIILHSEPDTTTLTRYMGSTLLFLILIGSALLNGFLVINRIRLNKKRLRNIQQYYDNCFNAAYPPIRWR</sequence>
<proteinExistence type="inferred from homology"/>
<dbReference type="Proteomes" id="UP000053226">
    <property type="component" value="Unassembled WGS sequence"/>
</dbReference>
<dbReference type="EMBL" id="LGAA01000007">
    <property type="protein sequence ID" value="KPD03748.1"/>
    <property type="molecule type" value="Genomic_DNA"/>
</dbReference>
<evidence type="ECO:0000256" key="5">
    <source>
        <dbReference type="ARBA" id="ARBA00022692"/>
    </source>
</evidence>
<comment type="caution">
    <text evidence="9">The sequence shown here is derived from an EMBL/GenBank/DDBJ whole genome shotgun (WGS) entry which is preliminary data.</text>
</comment>
<evidence type="ECO:0000256" key="8">
    <source>
        <dbReference type="SAM" id="Phobius"/>
    </source>
</evidence>
<dbReference type="AlphaFoldDB" id="A0A0N1KJF6"/>
<evidence type="ECO:0000313" key="9">
    <source>
        <dbReference type="EMBL" id="KPD03748.1"/>
    </source>
</evidence>
<dbReference type="Pfam" id="PF07095">
    <property type="entry name" value="IgaA"/>
    <property type="match status" value="1"/>
</dbReference>
<evidence type="ECO:0000256" key="2">
    <source>
        <dbReference type="ARBA" id="ARBA00009494"/>
    </source>
</evidence>
<evidence type="ECO:0000256" key="7">
    <source>
        <dbReference type="ARBA" id="ARBA00023136"/>
    </source>
</evidence>
<evidence type="ECO:0000256" key="1">
    <source>
        <dbReference type="ARBA" id="ARBA00004429"/>
    </source>
</evidence>
<reference evidence="9 10" key="1">
    <citation type="submission" date="2015-07" db="EMBL/GenBank/DDBJ databases">
        <title>ATOL: Assembling a taxonomically balanced genome-scale reconstruction of the evolutionary history of the Enterobacteriaceae.</title>
        <authorList>
            <person name="Plunkett G.III."/>
            <person name="Neeno-Eckwall E.C."/>
            <person name="Glasner J.D."/>
            <person name="Perna N.T."/>
        </authorList>
    </citation>
    <scope>NUCLEOTIDE SEQUENCE [LARGE SCALE GENOMIC DNA]</scope>
    <source>
        <strain evidence="9 10">ATCC 35017</strain>
    </source>
</reference>
<feature type="transmembrane region" description="Helical" evidence="8">
    <location>
        <begin position="231"/>
        <end position="250"/>
    </location>
</feature>
<accession>A0A0N1KJF6</accession>
<evidence type="ECO:0000256" key="4">
    <source>
        <dbReference type="ARBA" id="ARBA00022519"/>
    </source>
</evidence>
<dbReference type="RefSeq" id="WP_053907309.1">
    <property type="nucleotide sequence ID" value="NZ_CAWMUS010000007.1"/>
</dbReference>
<keyword evidence="3" id="KW-1003">Cell membrane</keyword>
<feature type="transmembrane region" description="Helical" evidence="8">
    <location>
        <begin position="343"/>
        <end position="363"/>
    </location>
</feature>
<feature type="transmembrane region" description="Helical" evidence="8">
    <location>
        <begin position="655"/>
        <end position="677"/>
    </location>
</feature>
<comment type="subcellular location">
    <subcellularLocation>
        <location evidence="1">Cell inner membrane</location>
        <topology evidence="1">Multi-pass membrane protein</topology>
    </subcellularLocation>
</comment>
<feature type="transmembrane region" description="Helical" evidence="8">
    <location>
        <begin position="6"/>
        <end position="24"/>
    </location>
</feature>
<protein>
    <submittedName>
        <fullName evidence="9">Intracellular growth attenuator</fullName>
    </submittedName>
</protein>
<comment type="similarity">
    <text evidence="2">Belongs to the IgaA family.</text>
</comment>
<evidence type="ECO:0000256" key="6">
    <source>
        <dbReference type="ARBA" id="ARBA00022989"/>
    </source>
</evidence>
<evidence type="ECO:0000313" key="10">
    <source>
        <dbReference type="Proteomes" id="UP000053226"/>
    </source>
</evidence>
<keyword evidence="4" id="KW-0997">Cell inner membrane</keyword>
<dbReference type="InterPro" id="IPR010771">
    <property type="entry name" value="IgaA"/>
</dbReference>
<gene>
    <name evidence="9" type="ORF">M992_0666</name>
</gene>
<keyword evidence="7 8" id="KW-0472">Membrane</keyword>